<protein>
    <submittedName>
        <fullName evidence="2">VOC family protein</fullName>
    </submittedName>
</protein>
<dbReference type="OrthoDB" id="9793039at2"/>
<evidence type="ECO:0000313" key="3">
    <source>
        <dbReference type="Proteomes" id="UP000315252"/>
    </source>
</evidence>
<dbReference type="InterPro" id="IPR029068">
    <property type="entry name" value="Glyas_Bleomycin-R_OHBP_Dase"/>
</dbReference>
<dbReference type="Proteomes" id="UP000315252">
    <property type="component" value="Unassembled WGS sequence"/>
</dbReference>
<sequence length="132" mass="14010">MIDPFQTHGAFSWSELRTDDVEKAKAFYTGVMGWTTEEMSMADGGTYTVLKAGETSVGGLMAMPEEAKGAPPHWAVYVTVDDVDKRLKMTTAAGGSVLMPPMDVPEVGRIAAVADPTGAAICLITYSGKECD</sequence>
<evidence type="ECO:0000313" key="2">
    <source>
        <dbReference type="EMBL" id="TQV75894.1"/>
    </source>
</evidence>
<keyword evidence="3" id="KW-1185">Reference proteome</keyword>
<dbReference type="EMBL" id="VHSH01000009">
    <property type="protein sequence ID" value="TQV75894.1"/>
    <property type="molecule type" value="Genomic_DNA"/>
</dbReference>
<dbReference type="PROSITE" id="PS51819">
    <property type="entry name" value="VOC"/>
    <property type="match status" value="1"/>
</dbReference>
<dbReference type="InterPro" id="IPR037523">
    <property type="entry name" value="VOC_core"/>
</dbReference>
<comment type="caution">
    <text evidence="2">The sequence shown here is derived from an EMBL/GenBank/DDBJ whole genome shotgun (WGS) entry which is preliminary data.</text>
</comment>
<dbReference type="PANTHER" id="PTHR33993:SF14">
    <property type="entry name" value="GB|AAF24581.1"/>
    <property type="match status" value="1"/>
</dbReference>
<evidence type="ECO:0000259" key="1">
    <source>
        <dbReference type="PROSITE" id="PS51819"/>
    </source>
</evidence>
<dbReference type="Pfam" id="PF00903">
    <property type="entry name" value="Glyoxalase"/>
    <property type="match status" value="1"/>
</dbReference>
<organism evidence="2 3">
    <name type="scientific">Denitrobaculum tricleocarpae</name>
    <dbReference type="NCBI Taxonomy" id="2591009"/>
    <lineage>
        <taxon>Bacteria</taxon>
        <taxon>Pseudomonadati</taxon>
        <taxon>Pseudomonadota</taxon>
        <taxon>Alphaproteobacteria</taxon>
        <taxon>Rhodospirillales</taxon>
        <taxon>Rhodospirillaceae</taxon>
        <taxon>Denitrobaculum</taxon>
    </lineage>
</organism>
<dbReference type="SUPFAM" id="SSF54593">
    <property type="entry name" value="Glyoxalase/Bleomycin resistance protein/Dihydroxybiphenyl dioxygenase"/>
    <property type="match status" value="1"/>
</dbReference>
<dbReference type="PANTHER" id="PTHR33993">
    <property type="entry name" value="GLYOXALASE-RELATED"/>
    <property type="match status" value="1"/>
</dbReference>
<dbReference type="Gene3D" id="3.10.180.10">
    <property type="entry name" value="2,3-Dihydroxybiphenyl 1,2-Dioxygenase, domain 1"/>
    <property type="match status" value="1"/>
</dbReference>
<dbReference type="CDD" id="cd07247">
    <property type="entry name" value="SgaA_N_like"/>
    <property type="match status" value="1"/>
</dbReference>
<dbReference type="InterPro" id="IPR004360">
    <property type="entry name" value="Glyas_Fos-R_dOase_dom"/>
</dbReference>
<proteinExistence type="predicted"/>
<reference evidence="2 3" key="1">
    <citation type="submission" date="2019-06" db="EMBL/GenBank/DDBJ databases">
        <title>Whole genome sequence for Rhodospirillaceae sp. R148.</title>
        <authorList>
            <person name="Wang G."/>
        </authorList>
    </citation>
    <scope>NUCLEOTIDE SEQUENCE [LARGE SCALE GENOMIC DNA]</scope>
    <source>
        <strain evidence="2 3">R148</strain>
    </source>
</reference>
<dbReference type="AlphaFoldDB" id="A0A545TF83"/>
<feature type="domain" description="VOC" evidence="1">
    <location>
        <begin position="10"/>
        <end position="126"/>
    </location>
</feature>
<name>A0A545TF83_9PROT</name>
<dbReference type="InterPro" id="IPR052164">
    <property type="entry name" value="Anthracycline_SecMetBiosynth"/>
</dbReference>
<dbReference type="RefSeq" id="WP_142898881.1">
    <property type="nucleotide sequence ID" value="NZ_ML660060.1"/>
</dbReference>
<gene>
    <name evidence="2" type="ORF">FKG95_23605</name>
</gene>
<accession>A0A545TF83</accession>